<reference evidence="2 3" key="1">
    <citation type="submission" date="2018-04" db="EMBL/GenBank/DDBJ databases">
        <authorList>
            <person name="Vogel A."/>
        </authorList>
    </citation>
    <scope>NUCLEOTIDE SEQUENCE [LARGE SCALE GENOMIC DNA]</scope>
</reference>
<gene>
    <name evidence="2" type="ORF">CCAM_LOCUS38890</name>
</gene>
<dbReference type="GO" id="GO:0016788">
    <property type="term" value="F:hydrolase activity, acting on ester bonds"/>
    <property type="evidence" value="ECO:0007669"/>
    <property type="project" value="InterPro"/>
</dbReference>
<dbReference type="SUPFAM" id="SSF52266">
    <property type="entry name" value="SGNH hydrolase"/>
    <property type="match status" value="1"/>
</dbReference>
<protein>
    <recommendedName>
        <fullName evidence="4">GDSL esterase/lipase</fullName>
    </recommendedName>
</protein>
<dbReference type="InterPro" id="IPR036514">
    <property type="entry name" value="SGNH_hydro_sf"/>
</dbReference>
<dbReference type="InterPro" id="IPR001087">
    <property type="entry name" value="GDSL"/>
</dbReference>
<evidence type="ECO:0008006" key="4">
    <source>
        <dbReference type="Google" id="ProtNLM"/>
    </source>
</evidence>
<dbReference type="Proteomes" id="UP000595140">
    <property type="component" value="Unassembled WGS sequence"/>
</dbReference>
<evidence type="ECO:0000313" key="2">
    <source>
        <dbReference type="EMBL" id="VFQ97114.1"/>
    </source>
</evidence>
<sequence>MVGLPPIGCIPIVITKHSNESNAKSRGCVDNFSSVNKDFNSQLQTFLETMQQNYSHQGSKIVYLDIYDITWDLIHQPAKYGFEVVNNGCCGTGAVELSFLCNVASSICPNTSNYVFWDSVHSTEAAYRAIFEALRPTFDSFF</sequence>
<dbReference type="Pfam" id="PF00657">
    <property type="entry name" value="Lipase_GDSL"/>
    <property type="match status" value="1"/>
</dbReference>
<keyword evidence="3" id="KW-1185">Reference proteome</keyword>
<evidence type="ECO:0000256" key="1">
    <source>
        <dbReference type="ARBA" id="ARBA00008668"/>
    </source>
</evidence>
<dbReference type="EMBL" id="OOIL02006272">
    <property type="protein sequence ID" value="VFQ97114.1"/>
    <property type="molecule type" value="Genomic_DNA"/>
</dbReference>
<dbReference type="AlphaFoldDB" id="A0A484NB78"/>
<dbReference type="PANTHER" id="PTHR45642">
    <property type="entry name" value="GDSL ESTERASE/LIPASE EXL3"/>
    <property type="match status" value="1"/>
</dbReference>
<dbReference type="OrthoDB" id="1600564at2759"/>
<comment type="similarity">
    <text evidence="1">Belongs to the 'GDSL' lipolytic enzyme family.</text>
</comment>
<organism evidence="2 3">
    <name type="scientific">Cuscuta campestris</name>
    <dbReference type="NCBI Taxonomy" id="132261"/>
    <lineage>
        <taxon>Eukaryota</taxon>
        <taxon>Viridiplantae</taxon>
        <taxon>Streptophyta</taxon>
        <taxon>Embryophyta</taxon>
        <taxon>Tracheophyta</taxon>
        <taxon>Spermatophyta</taxon>
        <taxon>Magnoliopsida</taxon>
        <taxon>eudicotyledons</taxon>
        <taxon>Gunneridae</taxon>
        <taxon>Pentapetalae</taxon>
        <taxon>asterids</taxon>
        <taxon>lamiids</taxon>
        <taxon>Solanales</taxon>
        <taxon>Convolvulaceae</taxon>
        <taxon>Cuscuteae</taxon>
        <taxon>Cuscuta</taxon>
        <taxon>Cuscuta subgen. Grammica</taxon>
        <taxon>Cuscuta sect. Cleistogrammica</taxon>
    </lineage>
</organism>
<proteinExistence type="inferred from homology"/>
<dbReference type="PANTHER" id="PTHR45642:SF3">
    <property type="entry name" value="OS09G0540400 PROTEIN"/>
    <property type="match status" value="1"/>
</dbReference>
<dbReference type="InterPro" id="IPR050592">
    <property type="entry name" value="GDSL_lipolytic_enzyme"/>
</dbReference>
<name>A0A484NB78_9ASTE</name>
<dbReference type="Gene3D" id="3.40.50.1110">
    <property type="entry name" value="SGNH hydrolase"/>
    <property type="match status" value="1"/>
</dbReference>
<evidence type="ECO:0000313" key="3">
    <source>
        <dbReference type="Proteomes" id="UP000595140"/>
    </source>
</evidence>
<accession>A0A484NB78</accession>